<protein>
    <submittedName>
        <fullName evidence="1">Uncharacterized protein</fullName>
    </submittedName>
</protein>
<evidence type="ECO:0000313" key="1">
    <source>
        <dbReference type="EMBL" id="KKJ01035.1"/>
    </source>
</evidence>
<dbReference type="RefSeq" id="WP_017713584.1">
    <property type="nucleotide sequence ID" value="NZ_KB235941.1"/>
</dbReference>
<dbReference type="AlphaFoldDB" id="A0A0M2PXY5"/>
<sequence length="103" mass="11901">MADPGYTLQYQIWQNQDQQMLSIWEPVPQNRNPDIPFLYQMNYPVDSAQSACVLLNEILKVAGAEKITPYQFSKLNGKIKVMPNPTLKLFRNTRGFQALDNRP</sequence>
<name>A0A0M2PXY5_PROHO</name>
<dbReference type="Proteomes" id="UP000034681">
    <property type="component" value="Unassembled WGS sequence"/>
</dbReference>
<organism evidence="1 2">
    <name type="scientific">Prochlorothrix hollandica PCC 9006 = CALU 1027</name>
    <dbReference type="NCBI Taxonomy" id="317619"/>
    <lineage>
        <taxon>Bacteria</taxon>
        <taxon>Bacillati</taxon>
        <taxon>Cyanobacteriota</taxon>
        <taxon>Cyanophyceae</taxon>
        <taxon>Prochlorotrichales</taxon>
        <taxon>Prochlorotrichaceae</taxon>
        <taxon>Prochlorothrix</taxon>
    </lineage>
</organism>
<comment type="caution">
    <text evidence="1">The sequence shown here is derived from an EMBL/GenBank/DDBJ whole genome shotgun (WGS) entry which is preliminary data.</text>
</comment>
<evidence type="ECO:0000313" key="2">
    <source>
        <dbReference type="Proteomes" id="UP000034681"/>
    </source>
</evidence>
<accession>A0A0M2PXY5</accession>
<reference evidence="1" key="1">
    <citation type="submission" date="2012-04" db="EMBL/GenBank/DDBJ databases">
        <authorList>
            <person name="Borisov I.G."/>
            <person name="Ivanikova N.V."/>
            <person name="Pinevich A.V."/>
        </authorList>
    </citation>
    <scope>NUCLEOTIDE SEQUENCE</scope>
    <source>
        <strain evidence="1">CALU 1027</strain>
    </source>
</reference>
<gene>
    <name evidence="1" type="ORF">PROH_01020</name>
</gene>
<proteinExistence type="predicted"/>
<dbReference type="EMBL" id="AJTX02000002">
    <property type="protein sequence ID" value="KKJ01035.1"/>
    <property type="molecule type" value="Genomic_DNA"/>
</dbReference>
<keyword evidence="2" id="KW-1185">Reference proteome</keyword>